<gene>
    <name evidence="1" type="ORF">F2P81_005345</name>
</gene>
<sequence length="75" mass="8461">MQQRGAPSALICTDRCRYCDDFGRVSFYTNGVSRYRCHLIRDEPRPDLLLSSVSRGLFTRLRGVQSAASFDRGTG</sequence>
<dbReference type="Proteomes" id="UP000438429">
    <property type="component" value="Unassembled WGS sequence"/>
</dbReference>
<evidence type="ECO:0000313" key="1">
    <source>
        <dbReference type="EMBL" id="KAF0041813.1"/>
    </source>
</evidence>
<dbReference type="EMBL" id="VEVO01000005">
    <property type="protein sequence ID" value="KAF0041813.1"/>
    <property type="molecule type" value="Genomic_DNA"/>
</dbReference>
<name>A0A6A4T707_SCOMX</name>
<dbReference type="AlphaFoldDB" id="A0A6A4T707"/>
<evidence type="ECO:0000313" key="2">
    <source>
        <dbReference type="Proteomes" id="UP000438429"/>
    </source>
</evidence>
<comment type="caution">
    <text evidence="1">The sequence shown here is derived from an EMBL/GenBank/DDBJ whole genome shotgun (WGS) entry which is preliminary data.</text>
</comment>
<accession>A0A6A4T707</accession>
<proteinExistence type="predicted"/>
<protein>
    <submittedName>
        <fullName evidence="1">Uncharacterized protein</fullName>
    </submittedName>
</protein>
<organism evidence="1 2">
    <name type="scientific">Scophthalmus maximus</name>
    <name type="common">Turbot</name>
    <name type="synonym">Psetta maxima</name>
    <dbReference type="NCBI Taxonomy" id="52904"/>
    <lineage>
        <taxon>Eukaryota</taxon>
        <taxon>Metazoa</taxon>
        <taxon>Chordata</taxon>
        <taxon>Craniata</taxon>
        <taxon>Vertebrata</taxon>
        <taxon>Euteleostomi</taxon>
        <taxon>Actinopterygii</taxon>
        <taxon>Neopterygii</taxon>
        <taxon>Teleostei</taxon>
        <taxon>Neoteleostei</taxon>
        <taxon>Acanthomorphata</taxon>
        <taxon>Carangaria</taxon>
        <taxon>Pleuronectiformes</taxon>
        <taxon>Pleuronectoidei</taxon>
        <taxon>Scophthalmidae</taxon>
        <taxon>Scophthalmus</taxon>
    </lineage>
</organism>
<reference evidence="1 2" key="1">
    <citation type="submission" date="2019-06" db="EMBL/GenBank/DDBJ databases">
        <title>Draft genomes of female and male turbot (Scophthalmus maximus).</title>
        <authorList>
            <person name="Xu H."/>
            <person name="Xu X.-W."/>
            <person name="Shao C."/>
            <person name="Chen S."/>
        </authorList>
    </citation>
    <scope>NUCLEOTIDE SEQUENCE [LARGE SCALE GENOMIC DNA]</scope>
    <source>
        <strain evidence="1">Ysfricsl-2016a</strain>
        <tissue evidence="1">Blood</tissue>
    </source>
</reference>